<reference evidence="2" key="1">
    <citation type="submission" date="2020-04" db="EMBL/GenBank/DDBJ databases">
        <authorList>
            <person name="Zhang T."/>
        </authorList>
    </citation>
    <scope>NUCLEOTIDE SEQUENCE</scope>
    <source>
        <strain evidence="2">HKST-UBA02</strain>
    </source>
</reference>
<proteinExistence type="predicted"/>
<dbReference type="EMBL" id="JAGQHS010000139">
    <property type="protein sequence ID" value="MCA9758054.1"/>
    <property type="molecule type" value="Genomic_DNA"/>
</dbReference>
<comment type="caution">
    <text evidence="2">The sequence shown here is derived from an EMBL/GenBank/DDBJ whole genome shotgun (WGS) entry which is preliminary data.</text>
</comment>
<dbReference type="AlphaFoldDB" id="A0A956NJ88"/>
<dbReference type="InterPro" id="IPR039448">
    <property type="entry name" value="Beta_helix"/>
</dbReference>
<dbReference type="Proteomes" id="UP000739538">
    <property type="component" value="Unassembled WGS sequence"/>
</dbReference>
<reference evidence="2" key="2">
    <citation type="journal article" date="2021" name="Microbiome">
        <title>Successional dynamics and alternative stable states in a saline activated sludge microbial community over 9 years.</title>
        <authorList>
            <person name="Wang Y."/>
            <person name="Ye J."/>
            <person name="Ju F."/>
            <person name="Liu L."/>
            <person name="Boyd J.A."/>
            <person name="Deng Y."/>
            <person name="Parks D.H."/>
            <person name="Jiang X."/>
            <person name="Yin X."/>
            <person name="Woodcroft B.J."/>
            <person name="Tyson G.W."/>
            <person name="Hugenholtz P."/>
            <person name="Polz M.F."/>
            <person name="Zhang T."/>
        </authorList>
    </citation>
    <scope>NUCLEOTIDE SEQUENCE</scope>
    <source>
        <strain evidence="2">HKST-UBA02</strain>
    </source>
</reference>
<dbReference type="InterPro" id="IPR011050">
    <property type="entry name" value="Pectin_lyase_fold/virulence"/>
</dbReference>
<gene>
    <name evidence="2" type="ORF">KDA27_19835</name>
</gene>
<organism evidence="2 3">
    <name type="scientific">Eiseniibacteriota bacterium</name>
    <dbReference type="NCBI Taxonomy" id="2212470"/>
    <lineage>
        <taxon>Bacteria</taxon>
        <taxon>Candidatus Eiseniibacteriota</taxon>
    </lineage>
</organism>
<evidence type="ECO:0000313" key="2">
    <source>
        <dbReference type="EMBL" id="MCA9758054.1"/>
    </source>
</evidence>
<evidence type="ECO:0000259" key="1">
    <source>
        <dbReference type="Pfam" id="PF13229"/>
    </source>
</evidence>
<dbReference type="InterPro" id="IPR006626">
    <property type="entry name" value="PbH1"/>
</dbReference>
<dbReference type="InterPro" id="IPR012334">
    <property type="entry name" value="Pectin_lyas_fold"/>
</dbReference>
<evidence type="ECO:0000313" key="3">
    <source>
        <dbReference type="Proteomes" id="UP000739538"/>
    </source>
</evidence>
<feature type="domain" description="Right handed beta helix" evidence="1">
    <location>
        <begin position="134"/>
        <end position="292"/>
    </location>
</feature>
<dbReference type="Gene3D" id="2.160.20.10">
    <property type="entry name" value="Single-stranded right-handed beta-helix, Pectin lyase-like"/>
    <property type="match status" value="1"/>
</dbReference>
<accession>A0A956NJ88</accession>
<name>A0A956NJ88_UNCEI</name>
<dbReference type="SMART" id="SM00710">
    <property type="entry name" value="PbH1"/>
    <property type="match status" value="4"/>
</dbReference>
<dbReference type="Pfam" id="PF13229">
    <property type="entry name" value="Beta_helix"/>
    <property type="match status" value="1"/>
</dbReference>
<sequence>MHSMSHQATFKLGLCLVLSFVAPVLFDSSTLAAVFVIEPDGSGDYATIQEGVDAAVDGDVIQLGYGDFSGAGNHDVDFHGKDIVVESASGSAPAVTLVVESGHRAFLFQSGESAAAVLRNVTIVGGDPGTDGGGVYVTGASPTLDGCVFRDCRVSSFDRGGGLFVADGAPTVTGCLFEANLGGVQGSGSAAAVVDGTGVVFRDNLFVGNSVSEGAGTLRVIGGEVRVERCGFLGNRAWGGAGIFATGSDLTITDSWFTGNESEQAGGAAIRIRGGIFTIEGCTVASNRAVASAEAAGLDAGSGAVGGVITTLFHENCTDAATVNVAAEAGTSVFLECSAFLPGTVAGDIELVGDQVNADPELCAPRPCGDAPSEDGDYELSSSSPCLAAQSPCGDRIGAFGEGCDVVPVLGRTWGGIKAAFR</sequence>
<protein>
    <submittedName>
        <fullName evidence="2">Right-handed parallel beta-helix repeat-containing protein</fullName>
    </submittedName>
</protein>
<dbReference type="SUPFAM" id="SSF51126">
    <property type="entry name" value="Pectin lyase-like"/>
    <property type="match status" value="1"/>
</dbReference>